<keyword evidence="2" id="KW-0067">ATP-binding</keyword>
<keyword evidence="1" id="KW-0547">Nucleotide-binding</keyword>
<dbReference type="InterPro" id="IPR003593">
    <property type="entry name" value="AAA+_ATPase"/>
</dbReference>
<dbReference type="AlphaFoldDB" id="A0A8I1HV56"/>
<evidence type="ECO:0000313" key="4">
    <source>
        <dbReference type="EMBL" id="MBK3428230.1"/>
    </source>
</evidence>
<reference evidence="4 5" key="1">
    <citation type="submission" date="2020-12" db="EMBL/GenBank/DDBJ databases">
        <title>Draft genome sequence of the commensal strain Corynebacterium tuberculostearicum MFP09/CIP 102622 isolated from human skin.</title>
        <authorList>
            <person name="Boukerb A.M."/>
            <person name="Janvier X."/>
            <person name="Feuilloley M.G.J."/>
            <person name="Groboillot A."/>
        </authorList>
    </citation>
    <scope>NUCLEOTIDE SEQUENCE [LARGE SCALE GENOMIC DNA]</scope>
    <source>
        <strain evidence="4 5">CIP 102622</strain>
    </source>
</reference>
<gene>
    <name evidence="4" type="ORF">JDP02_06845</name>
</gene>
<accession>A0A8I1HV56</accession>
<evidence type="ECO:0000259" key="3">
    <source>
        <dbReference type="PROSITE" id="PS50893"/>
    </source>
</evidence>
<dbReference type="PANTHER" id="PTHR43158:SF2">
    <property type="entry name" value="SKFA PEPTIDE EXPORT ATP-BINDING PROTEIN SKFE"/>
    <property type="match status" value="1"/>
</dbReference>
<name>A0A8I1HV56_9CORY</name>
<protein>
    <submittedName>
        <fullName evidence="4">AAA family ATPase</fullName>
    </submittedName>
</protein>
<evidence type="ECO:0000256" key="2">
    <source>
        <dbReference type="ARBA" id="ARBA00022840"/>
    </source>
</evidence>
<comment type="caution">
    <text evidence="4">The sequence shown here is derived from an EMBL/GenBank/DDBJ whole genome shotgun (WGS) entry which is preliminary data.</text>
</comment>
<dbReference type="InterPro" id="IPR003439">
    <property type="entry name" value="ABC_transporter-like_ATP-bd"/>
</dbReference>
<dbReference type="Pfam" id="PF00005">
    <property type="entry name" value="ABC_tran"/>
    <property type="match status" value="1"/>
</dbReference>
<dbReference type="SUPFAM" id="SSF52540">
    <property type="entry name" value="P-loop containing nucleoside triphosphate hydrolases"/>
    <property type="match status" value="1"/>
</dbReference>
<feature type="domain" description="ABC transporter" evidence="3">
    <location>
        <begin position="2"/>
        <end position="204"/>
    </location>
</feature>
<dbReference type="SMART" id="SM00382">
    <property type="entry name" value="AAA"/>
    <property type="match status" value="1"/>
</dbReference>
<dbReference type="EMBL" id="JAEHFL010000009">
    <property type="protein sequence ID" value="MBK3428230.1"/>
    <property type="molecule type" value="Genomic_DNA"/>
</dbReference>
<dbReference type="PROSITE" id="PS50893">
    <property type="entry name" value="ABC_TRANSPORTER_2"/>
    <property type="match status" value="1"/>
</dbReference>
<dbReference type="RefSeq" id="WP_005325962.1">
    <property type="nucleotide sequence ID" value="NZ_CP175791.1"/>
</dbReference>
<organism evidence="4 5">
    <name type="scientific">Corynebacterium tuberculostearicum</name>
    <dbReference type="NCBI Taxonomy" id="38304"/>
    <lineage>
        <taxon>Bacteria</taxon>
        <taxon>Bacillati</taxon>
        <taxon>Actinomycetota</taxon>
        <taxon>Actinomycetes</taxon>
        <taxon>Mycobacteriales</taxon>
        <taxon>Corynebacteriaceae</taxon>
        <taxon>Corynebacterium</taxon>
    </lineage>
</organism>
<keyword evidence="5" id="KW-1185">Reference proteome</keyword>
<evidence type="ECO:0000313" key="5">
    <source>
        <dbReference type="Proteomes" id="UP000603369"/>
    </source>
</evidence>
<dbReference type="GO" id="GO:0016887">
    <property type="term" value="F:ATP hydrolysis activity"/>
    <property type="evidence" value="ECO:0007669"/>
    <property type="project" value="InterPro"/>
</dbReference>
<sequence>MITTREFTFADGLTHGLVGPNGIGKTTLLRQIAGQIQSGGITVFGENPFDKQSVLNRVILMGIDNPLPDSWGIGKLGVIGKARWPRWDEERFNELLVRFDVPAKAYSSLSRGQKSAVGFIFAVASGCEVMLLDEPYLGLDTQRRELFYQVLREEHGRTIVISTHHLNEVAGLLDTVALMGDSPISGPIDDFIEGILELTGPSEALNAAVEELDLRVLSRETTGLGDRVLIDARSTATDPIFRTAQAYGLRVTEVSLERAVLALEEKA</sequence>
<dbReference type="GO" id="GO:0005524">
    <property type="term" value="F:ATP binding"/>
    <property type="evidence" value="ECO:0007669"/>
    <property type="project" value="UniProtKB-KW"/>
</dbReference>
<dbReference type="Gene3D" id="3.40.50.300">
    <property type="entry name" value="P-loop containing nucleotide triphosphate hydrolases"/>
    <property type="match status" value="1"/>
</dbReference>
<dbReference type="Proteomes" id="UP000603369">
    <property type="component" value="Unassembled WGS sequence"/>
</dbReference>
<evidence type="ECO:0000256" key="1">
    <source>
        <dbReference type="ARBA" id="ARBA00022741"/>
    </source>
</evidence>
<proteinExistence type="predicted"/>
<dbReference type="InterPro" id="IPR027417">
    <property type="entry name" value="P-loop_NTPase"/>
</dbReference>
<dbReference type="PANTHER" id="PTHR43158">
    <property type="entry name" value="SKFA PEPTIDE EXPORT ATP-BINDING PROTEIN SKFE"/>
    <property type="match status" value="1"/>
</dbReference>